<dbReference type="PANTHER" id="PTHR22916">
    <property type="entry name" value="GLYCOSYLTRANSFERASE"/>
    <property type="match status" value="1"/>
</dbReference>
<dbReference type="Gene3D" id="3.90.550.10">
    <property type="entry name" value="Spore Coat Polysaccharide Biosynthesis Protein SpsA, Chain A"/>
    <property type="match status" value="1"/>
</dbReference>
<dbReference type="InterPro" id="IPR029044">
    <property type="entry name" value="Nucleotide-diphossugar_trans"/>
</dbReference>
<dbReference type="RefSeq" id="WP_066033571.1">
    <property type="nucleotide sequence ID" value="NZ_CP016907.1"/>
</dbReference>
<evidence type="ECO:0000313" key="4">
    <source>
        <dbReference type="Proteomes" id="UP000093276"/>
    </source>
</evidence>
<gene>
    <name evidence="2" type="ORF">BB050_02194</name>
    <name evidence="3" type="ORF">SAMN02927916_3640</name>
</gene>
<keyword evidence="2" id="KW-0328">Glycosyltransferase</keyword>
<evidence type="ECO:0000313" key="2">
    <source>
        <dbReference type="EMBL" id="AOC95310.1"/>
    </source>
</evidence>
<protein>
    <submittedName>
        <fullName evidence="3">Glycosyltransferase involved in cell wall bisynthesis</fullName>
    </submittedName>
    <submittedName>
        <fullName evidence="2">PGL/p-HBAD biosynthesis glycosyltransferase</fullName>
        <ecNumber evidence="2">2.4.1.-</ecNumber>
    </submittedName>
</protein>
<evidence type="ECO:0000259" key="1">
    <source>
        <dbReference type="Pfam" id="PF00535"/>
    </source>
</evidence>
<accession>A0AAC9GI90</accession>
<evidence type="ECO:0000313" key="5">
    <source>
        <dbReference type="Proteomes" id="UP000199307"/>
    </source>
</evidence>
<dbReference type="EMBL" id="CP016907">
    <property type="protein sequence ID" value="AOC95310.1"/>
    <property type="molecule type" value="Genomic_DNA"/>
</dbReference>
<dbReference type="KEGG" id="fjg:BB050_02194"/>
<reference evidence="2 4" key="1">
    <citation type="submission" date="2016-08" db="EMBL/GenBank/DDBJ databases">
        <title>Complete genome sequence of Flavobacterium johnsoniae strain GSE09, a volatile-producing biocontrol agent isolated from cucumber (Cucumis sativus).</title>
        <authorList>
            <person name="Jeong J.-J."/>
            <person name="Oh J.Y."/>
            <person name="Jim Y.J."/>
            <person name="Sang M.K."/>
            <person name="Kim K.D."/>
        </authorList>
    </citation>
    <scope>NUCLEOTIDE SEQUENCE [LARGE SCALE GENOMIC DNA]</scope>
    <source>
        <strain evidence="2 4">GSE09</strain>
    </source>
</reference>
<reference evidence="3 5" key="2">
    <citation type="submission" date="2016-10" db="EMBL/GenBank/DDBJ databases">
        <authorList>
            <person name="Varghese N."/>
            <person name="Submissions S."/>
        </authorList>
    </citation>
    <scope>NUCLEOTIDE SEQUENCE [LARGE SCALE GENOMIC DNA]</scope>
    <source>
        <strain evidence="3 5">CGMCC 1.6859</strain>
    </source>
</reference>
<dbReference type="CDD" id="cd06433">
    <property type="entry name" value="GT_2_WfgS_like"/>
    <property type="match status" value="1"/>
</dbReference>
<dbReference type="InterPro" id="IPR001173">
    <property type="entry name" value="Glyco_trans_2-like"/>
</dbReference>
<dbReference type="SUPFAM" id="SSF53448">
    <property type="entry name" value="Nucleotide-diphospho-sugar transferases"/>
    <property type="match status" value="1"/>
</dbReference>
<dbReference type="GO" id="GO:0016758">
    <property type="term" value="F:hexosyltransferase activity"/>
    <property type="evidence" value="ECO:0007669"/>
    <property type="project" value="UniProtKB-ARBA"/>
</dbReference>
<dbReference type="AlphaFoldDB" id="A0AAC9GI90"/>
<dbReference type="Pfam" id="PF00535">
    <property type="entry name" value="Glycos_transf_2"/>
    <property type="match status" value="1"/>
</dbReference>
<sequence>MALISIITINYNNLEGLKKTVESVINQTWQDFEYIIIDGGSTDGSVEYIENKKNKIDYWISENDSGIYNAMNKGIKIASGKYISFMNSGDCFLSLNTLKLCSDIIINNNADVFYGQIKIDDVLKEKTVIYPSKLRLSYLQYMVINHQACFFLSETLQNFHGYNEEYKLAADYHYYLKLYINGKTFLPILFPIVKYDLTGISSLRMEEYKIEMKKVWDSTIPHYLFETENNYFSLLTTIKDSKILRLAFKLRDYKIKLFNGR</sequence>
<dbReference type="Proteomes" id="UP000093276">
    <property type="component" value="Chromosome"/>
</dbReference>
<dbReference type="EMBL" id="FMVC01000006">
    <property type="protein sequence ID" value="SCY85199.1"/>
    <property type="molecule type" value="Genomic_DNA"/>
</dbReference>
<dbReference type="EC" id="2.4.1.-" evidence="2"/>
<keyword evidence="5" id="KW-1185">Reference proteome</keyword>
<feature type="domain" description="Glycosyltransferase 2-like" evidence="1">
    <location>
        <begin position="5"/>
        <end position="120"/>
    </location>
</feature>
<dbReference type="PANTHER" id="PTHR22916:SF67">
    <property type="entry name" value="COLANIC ACID BIOSYNTHESIS GLYCOSYL TRANSFERASE WCAE-RELATED"/>
    <property type="match status" value="1"/>
</dbReference>
<proteinExistence type="predicted"/>
<dbReference type="GeneID" id="32308073"/>
<evidence type="ECO:0000313" key="3">
    <source>
        <dbReference type="EMBL" id="SCY85199.1"/>
    </source>
</evidence>
<name>A0AAC9GI90_9FLAO</name>
<dbReference type="Proteomes" id="UP000199307">
    <property type="component" value="Unassembled WGS sequence"/>
</dbReference>
<organism evidence="2 4">
    <name type="scientific">Flavobacterium anhuiense</name>
    <dbReference type="NCBI Taxonomy" id="459526"/>
    <lineage>
        <taxon>Bacteria</taxon>
        <taxon>Pseudomonadati</taxon>
        <taxon>Bacteroidota</taxon>
        <taxon>Flavobacteriia</taxon>
        <taxon>Flavobacteriales</taxon>
        <taxon>Flavobacteriaceae</taxon>
        <taxon>Flavobacterium</taxon>
    </lineage>
</organism>
<keyword evidence="2" id="KW-0808">Transferase</keyword>